<feature type="chain" id="PRO_5041065797" description="Chemotaxis protein" evidence="1">
    <location>
        <begin position="24"/>
        <end position="89"/>
    </location>
</feature>
<evidence type="ECO:0000256" key="1">
    <source>
        <dbReference type="SAM" id="SignalP"/>
    </source>
</evidence>
<dbReference type="OMA" id="MKHEAVA"/>
<organism evidence="2 3">
    <name type="scientific">Vibrio vulnificus</name>
    <dbReference type="NCBI Taxonomy" id="672"/>
    <lineage>
        <taxon>Bacteria</taxon>
        <taxon>Pseudomonadati</taxon>
        <taxon>Pseudomonadota</taxon>
        <taxon>Gammaproteobacteria</taxon>
        <taxon>Vibrionales</taxon>
        <taxon>Vibrionaceae</taxon>
        <taxon>Vibrio</taxon>
    </lineage>
</organism>
<proteinExistence type="predicted"/>
<dbReference type="AlphaFoldDB" id="A0A2S3R528"/>
<accession>A0A2S3R528</accession>
<feature type="signal peptide" evidence="1">
    <location>
        <begin position="1"/>
        <end position="23"/>
    </location>
</feature>
<keyword evidence="1" id="KW-0732">Signal</keyword>
<name>A0A2S3R528_VIBVL</name>
<dbReference type="RefSeq" id="WP_011152636.1">
    <property type="nucleotide sequence ID" value="NZ_AP026553.1"/>
</dbReference>
<dbReference type="EMBL" id="PDGH01000058">
    <property type="protein sequence ID" value="POB48811.1"/>
    <property type="molecule type" value="Genomic_DNA"/>
</dbReference>
<evidence type="ECO:0000313" key="2">
    <source>
        <dbReference type="EMBL" id="POB48811.1"/>
    </source>
</evidence>
<reference evidence="2 3" key="1">
    <citation type="journal article" date="2018" name="Front. Microbiol.">
        <title>Phylogeny of Vibrio vulnificus from the Analysis of the Core-Genome: Implications for Intra-Species Taxonomy.</title>
        <authorList>
            <person name="Roig F.J."/>
            <person name="Gonzalez-Candelas F."/>
            <person name="Sanjuan E."/>
            <person name="Fouz B."/>
            <person name="Feil E.J."/>
            <person name="Llorens C."/>
            <person name="Baker-Austin C."/>
            <person name="Oliver J.D."/>
            <person name="Danin-Poleg Y."/>
            <person name="Gibas C.J."/>
            <person name="Kashi Y."/>
            <person name="Gulig P.A."/>
            <person name="Morrison S.S."/>
            <person name="Amaro C."/>
        </authorList>
    </citation>
    <scope>NUCLEOTIDE SEQUENCE [LARGE SCALE GENOMIC DNA]</scope>
    <source>
        <strain evidence="2 3">CECT4608</strain>
    </source>
</reference>
<dbReference type="Proteomes" id="UP000237466">
    <property type="component" value="Unassembled WGS sequence"/>
</dbReference>
<sequence length="89" mass="10099">MKRSILFVPSLIAILAASSVVQANSLETTQWSEELKYDMSAMKKEAIVSINQENAKAIEERDAKLVKHIKEEQEQLVHIKCQKVDQTKS</sequence>
<comment type="caution">
    <text evidence="2">The sequence shown here is derived from an EMBL/GenBank/DDBJ whole genome shotgun (WGS) entry which is preliminary data.</text>
</comment>
<gene>
    <name evidence="2" type="ORF">CRN52_07375</name>
</gene>
<protein>
    <recommendedName>
        <fullName evidence="4">Chemotaxis protein</fullName>
    </recommendedName>
</protein>
<evidence type="ECO:0000313" key="3">
    <source>
        <dbReference type="Proteomes" id="UP000237466"/>
    </source>
</evidence>
<evidence type="ECO:0008006" key="4">
    <source>
        <dbReference type="Google" id="ProtNLM"/>
    </source>
</evidence>